<keyword evidence="7" id="KW-1185">Reference proteome</keyword>
<dbReference type="EMBL" id="BAEO01000025">
    <property type="protein sequence ID" value="GAC18852.1"/>
    <property type="molecule type" value="Genomic_DNA"/>
</dbReference>
<evidence type="ECO:0000313" key="6">
    <source>
        <dbReference type="EMBL" id="GAC18852.1"/>
    </source>
</evidence>
<sequence length="311" mass="34469">MHHSAIMQSEFGDINMFNWNDIRVFLAVAEEGSTLAAANVIGINQTTVARRIEALEHVLKLELFERSNRGYKLTFSGIALLEEMKQMQNAAVNVLNSAQQLTRNDQGVIRFSGNAVAMHHFGVKLVSAFRELNPNVHFELQIDIAWSKNQPLLEIGNSDLALRPLDEISGDTLVTKRIAQIPLAVYCSEAYVLKYGKPGSLSEANGHNFLAYSDDIAQVMKAVRWLNEKLDKSKVLYYVNAVPSMAAALQSGDALGLLPCATGDATPDLVECFRHEKLKHKLWLVASKESYSRPAVKKFMAFAGQYLGSGR</sequence>
<feature type="domain" description="HTH lysR-type" evidence="5">
    <location>
        <begin position="17"/>
        <end position="74"/>
    </location>
</feature>
<dbReference type="SUPFAM" id="SSF46785">
    <property type="entry name" value="Winged helix' DNA-binding domain"/>
    <property type="match status" value="1"/>
</dbReference>
<dbReference type="GO" id="GO:0000976">
    <property type="term" value="F:transcription cis-regulatory region binding"/>
    <property type="evidence" value="ECO:0007669"/>
    <property type="project" value="TreeGrafter"/>
</dbReference>
<evidence type="ECO:0000256" key="3">
    <source>
        <dbReference type="ARBA" id="ARBA00023125"/>
    </source>
</evidence>
<dbReference type="Pfam" id="PF03466">
    <property type="entry name" value="LysR_substrate"/>
    <property type="match status" value="1"/>
</dbReference>
<dbReference type="InterPro" id="IPR036390">
    <property type="entry name" value="WH_DNA-bd_sf"/>
</dbReference>
<dbReference type="PANTHER" id="PTHR30126:SF40">
    <property type="entry name" value="HTH-TYPE TRANSCRIPTIONAL REGULATOR GLTR"/>
    <property type="match status" value="1"/>
</dbReference>
<dbReference type="GO" id="GO:0003700">
    <property type="term" value="F:DNA-binding transcription factor activity"/>
    <property type="evidence" value="ECO:0007669"/>
    <property type="project" value="InterPro"/>
</dbReference>
<accession>K6YL27</accession>
<keyword evidence="3" id="KW-0238">DNA-binding</keyword>
<evidence type="ECO:0000313" key="7">
    <source>
        <dbReference type="Proteomes" id="UP000006327"/>
    </source>
</evidence>
<dbReference type="eggNOG" id="COG0583">
    <property type="taxonomic scope" value="Bacteria"/>
</dbReference>
<evidence type="ECO:0000256" key="2">
    <source>
        <dbReference type="ARBA" id="ARBA00023015"/>
    </source>
</evidence>
<dbReference type="SUPFAM" id="SSF53850">
    <property type="entry name" value="Periplasmic binding protein-like II"/>
    <property type="match status" value="1"/>
</dbReference>
<keyword evidence="4" id="KW-0804">Transcription</keyword>
<reference evidence="6 7" key="1">
    <citation type="journal article" date="2017" name="Antonie Van Leeuwenhoek">
        <title>Rhizobium rhizosphaerae sp. nov., a novel species isolated from rice rhizosphere.</title>
        <authorList>
            <person name="Zhao J.J."/>
            <person name="Zhang J."/>
            <person name="Zhang R.J."/>
            <person name="Zhang C.W."/>
            <person name="Yin H.Q."/>
            <person name="Zhang X.X."/>
        </authorList>
    </citation>
    <scope>NUCLEOTIDE SEQUENCE [LARGE SCALE GENOMIC DNA]</scope>
    <source>
        <strain evidence="6 7">BSs20135</strain>
    </source>
</reference>
<dbReference type="STRING" id="493475.GARC_1885"/>
<dbReference type="Gene3D" id="3.40.190.290">
    <property type="match status" value="1"/>
</dbReference>
<dbReference type="OrthoDB" id="570111at2"/>
<keyword evidence="2" id="KW-0805">Transcription regulation</keyword>
<proteinExistence type="inferred from homology"/>
<dbReference type="PANTHER" id="PTHR30126">
    <property type="entry name" value="HTH-TYPE TRANSCRIPTIONAL REGULATOR"/>
    <property type="match status" value="1"/>
</dbReference>
<evidence type="ECO:0000256" key="4">
    <source>
        <dbReference type="ARBA" id="ARBA00023163"/>
    </source>
</evidence>
<dbReference type="CDD" id="cd05466">
    <property type="entry name" value="PBP2_LTTR_substrate"/>
    <property type="match status" value="1"/>
</dbReference>
<comment type="similarity">
    <text evidence="1">Belongs to the LysR transcriptional regulatory family.</text>
</comment>
<dbReference type="RefSeq" id="WP_007619085.1">
    <property type="nucleotide sequence ID" value="NZ_BAEO01000025.1"/>
</dbReference>
<dbReference type="InterPro" id="IPR036388">
    <property type="entry name" value="WH-like_DNA-bd_sf"/>
</dbReference>
<dbReference type="Proteomes" id="UP000006327">
    <property type="component" value="Unassembled WGS sequence"/>
</dbReference>
<organism evidence="6 7">
    <name type="scientific">Paraglaciecola arctica BSs20135</name>
    <dbReference type="NCBI Taxonomy" id="493475"/>
    <lineage>
        <taxon>Bacteria</taxon>
        <taxon>Pseudomonadati</taxon>
        <taxon>Pseudomonadota</taxon>
        <taxon>Gammaproteobacteria</taxon>
        <taxon>Alteromonadales</taxon>
        <taxon>Alteromonadaceae</taxon>
        <taxon>Paraglaciecola</taxon>
    </lineage>
</organism>
<dbReference type="Gene3D" id="1.10.10.10">
    <property type="entry name" value="Winged helix-like DNA-binding domain superfamily/Winged helix DNA-binding domain"/>
    <property type="match status" value="1"/>
</dbReference>
<evidence type="ECO:0000256" key="1">
    <source>
        <dbReference type="ARBA" id="ARBA00009437"/>
    </source>
</evidence>
<dbReference type="AlphaFoldDB" id="K6YL27"/>
<dbReference type="PROSITE" id="PS50931">
    <property type="entry name" value="HTH_LYSR"/>
    <property type="match status" value="1"/>
</dbReference>
<dbReference type="Pfam" id="PF00126">
    <property type="entry name" value="HTH_1"/>
    <property type="match status" value="1"/>
</dbReference>
<protein>
    <recommendedName>
        <fullName evidence="5">HTH lysR-type domain-containing protein</fullName>
    </recommendedName>
</protein>
<gene>
    <name evidence="6" type="ORF">GARC_1885</name>
</gene>
<name>K6YL27_9ALTE</name>
<comment type="caution">
    <text evidence="6">The sequence shown here is derived from an EMBL/GenBank/DDBJ whole genome shotgun (WGS) entry which is preliminary data.</text>
</comment>
<dbReference type="InterPro" id="IPR000847">
    <property type="entry name" value="LysR_HTH_N"/>
</dbReference>
<dbReference type="InterPro" id="IPR005119">
    <property type="entry name" value="LysR_subst-bd"/>
</dbReference>
<evidence type="ECO:0000259" key="5">
    <source>
        <dbReference type="PROSITE" id="PS50931"/>
    </source>
</evidence>